<organism evidence="1 2">
    <name type="scientific">Actinomadura vinacea</name>
    <dbReference type="NCBI Taxonomy" id="115336"/>
    <lineage>
        <taxon>Bacteria</taxon>
        <taxon>Bacillati</taxon>
        <taxon>Actinomycetota</taxon>
        <taxon>Actinomycetes</taxon>
        <taxon>Streptosporangiales</taxon>
        <taxon>Thermomonosporaceae</taxon>
        <taxon>Actinomadura</taxon>
    </lineage>
</organism>
<proteinExistence type="predicted"/>
<dbReference type="Proteomes" id="UP001501231">
    <property type="component" value="Unassembled WGS sequence"/>
</dbReference>
<sequence>MDDLLAAIGTALGLDGPYTETPAPGSGGFSLKTMHESPAGAGRAVLDGTTDGARVAWVEEVSGEPQNGYIPVDLTINVAGPGLPHVQVDVATYNPYFGCNVHGMRLFDDSLVVVYTEKHKTIGARVDLPSGEQSLFTLGDRCALVDDLVCHIAYRGDRIELLSLPDMTTCVPLPSTDFADWRLPDQEQRGRPDTRIVWSKLRHAFAEIGMGHEDADILIGTAAVPFLYAERPFARTYGHLYRPKEGTTPWWFPVAWHHHLTAEGHPSRWPEWLDALPGEFTGWQEHWDIDEGAARLTLAYLGLHASEMAAACREGRLPSGDWRDWREGWDHPQPIGAFPKGFRRAWNQLPTTYRPA</sequence>
<gene>
    <name evidence="1" type="ORF">GCM10010191_56350</name>
</gene>
<comment type="caution">
    <text evidence="1">The sequence shown here is derived from an EMBL/GenBank/DDBJ whole genome shotgun (WGS) entry which is preliminary data.</text>
</comment>
<evidence type="ECO:0000313" key="2">
    <source>
        <dbReference type="Proteomes" id="UP001501231"/>
    </source>
</evidence>
<name>A0ABN3JQ93_9ACTN</name>
<reference evidence="1 2" key="1">
    <citation type="journal article" date="2019" name="Int. J. Syst. Evol. Microbiol.">
        <title>The Global Catalogue of Microorganisms (GCM) 10K type strain sequencing project: providing services to taxonomists for standard genome sequencing and annotation.</title>
        <authorList>
            <consortium name="The Broad Institute Genomics Platform"/>
            <consortium name="The Broad Institute Genome Sequencing Center for Infectious Disease"/>
            <person name="Wu L."/>
            <person name="Ma J."/>
        </authorList>
    </citation>
    <scope>NUCLEOTIDE SEQUENCE [LARGE SCALE GENOMIC DNA]</scope>
    <source>
        <strain evidence="1 2">JCM 3325</strain>
    </source>
</reference>
<dbReference type="EMBL" id="BAAARW010000020">
    <property type="protein sequence ID" value="GAA2434595.1"/>
    <property type="molecule type" value="Genomic_DNA"/>
</dbReference>
<accession>A0ABN3JQ93</accession>
<dbReference type="RefSeq" id="WP_344592907.1">
    <property type="nucleotide sequence ID" value="NZ_BAAARW010000020.1"/>
</dbReference>
<keyword evidence="2" id="KW-1185">Reference proteome</keyword>
<protein>
    <submittedName>
        <fullName evidence="1">Uncharacterized protein</fullName>
    </submittedName>
</protein>
<evidence type="ECO:0000313" key="1">
    <source>
        <dbReference type="EMBL" id="GAA2434595.1"/>
    </source>
</evidence>